<dbReference type="Gene3D" id="2.60.40.10">
    <property type="entry name" value="Immunoglobulins"/>
    <property type="match status" value="1"/>
</dbReference>
<dbReference type="InterPro" id="IPR006860">
    <property type="entry name" value="FecR"/>
</dbReference>
<dbReference type="InterPro" id="IPR018392">
    <property type="entry name" value="LysM"/>
</dbReference>
<dbReference type="PANTHER" id="PTHR38731:SF1">
    <property type="entry name" value="FECR PROTEIN DOMAIN-CONTAINING PROTEIN"/>
    <property type="match status" value="1"/>
</dbReference>
<dbReference type="InterPro" id="IPR016930">
    <property type="entry name" value="UCP029644"/>
</dbReference>
<dbReference type="PROSITE" id="PS51782">
    <property type="entry name" value="LYSM"/>
    <property type="match status" value="1"/>
</dbReference>
<evidence type="ECO:0000313" key="3">
    <source>
        <dbReference type="EMBL" id="RKP46870.1"/>
    </source>
</evidence>
<feature type="chain" id="PRO_5019794168" evidence="1">
    <location>
        <begin position="27"/>
        <end position="465"/>
    </location>
</feature>
<evidence type="ECO:0000256" key="1">
    <source>
        <dbReference type="SAM" id="SignalP"/>
    </source>
</evidence>
<feature type="domain" description="LysM" evidence="2">
    <location>
        <begin position="36"/>
        <end position="83"/>
    </location>
</feature>
<dbReference type="PANTHER" id="PTHR38731">
    <property type="entry name" value="LIPL45-RELATED LIPOPROTEIN-RELATED"/>
    <property type="match status" value="1"/>
</dbReference>
<sequence>MKNTHIRVIAFVALAAAILGVSPSYAERLGTPEATVSYVTKEGDTLLAVADHYLRGVDAWHALARLNKLDAPRRLPAGLVLKLPARLLRHELLTVRVAALSGPVERSSANGPFTPLQPDASIVEGETVRTGQNGFVTLEFGDGTHTSLPPNSTIELHTLRKTALTGATERVIDLQRGEVVNGVTHATRKDDRFEIHSPSVVAGVRGTHFRVNYERSATMVEVLDGTVAVDEAGQAESEAPIASAIPSSAPFCPMPSTLQLVHGGFGNITRESGSVGAPVKLLPPPELTDPAKIQDEATVAFDVAPLPASRGYRLQIGRDADLLDAIREARVDGPHASFTDLPDGTYFLRISAIDAEGLEGMPRIVEFERQRDELTATSARREGSRDYEFQWSLAHSAAEAHFRFVLAHTADLRDPIVDRVDLADQRIAVENLPPGVYYWTVIAERFTGGQLREMASGVRSFTLAD</sequence>
<protein>
    <submittedName>
        <fullName evidence="3">LysM peptidoglycan-binding domain-containing protein</fullName>
    </submittedName>
</protein>
<name>A0A494X8S5_9BURK</name>
<dbReference type="Pfam" id="PF04773">
    <property type="entry name" value="FecR"/>
    <property type="match status" value="1"/>
</dbReference>
<accession>A0A494X8S5</accession>
<dbReference type="Gene3D" id="2.60.120.1440">
    <property type="match status" value="1"/>
</dbReference>
<evidence type="ECO:0000259" key="2">
    <source>
        <dbReference type="PROSITE" id="PS51782"/>
    </source>
</evidence>
<keyword evidence="4" id="KW-1185">Reference proteome</keyword>
<dbReference type="InterPro" id="IPR036779">
    <property type="entry name" value="LysM_dom_sf"/>
</dbReference>
<organism evidence="3 4">
    <name type="scientific">Trinickia fusca</name>
    <dbReference type="NCBI Taxonomy" id="2419777"/>
    <lineage>
        <taxon>Bacteria</taxon>
        <taxon>Pseudomonadati</taxon>
        <taxon>Pseudomonadota</taxon>
        <taxon>Betaproteobacteria</taxon>
        <taxon>Burkholderiales</taxon>
        <taxon>Burkholderiaceae</taxon>
        <taxon>Trinickia</taxon>
    </lineage>
</organism>
<dbReference type="PIRSF" id="PIRSF029644">
    <property type="entry name" value="UCP029644"/>
    <property type="match status" value="1"/>
</dbReference>
<dbReference type="Proteomes" id="UP000280434">
    <property type="component" value="Unassembled WGS sequence"/>
</dbReference>
<proteinExistence type="predicted"/>
<comment type="caution">
    <text evidence="3">The sequence shown here is derived from an EMBL/GenBank/DDBJ whole genome shotgun (WGS) entry which is preliminary data.</text>
</comment>
<dbReference type="AlphaFoldDB" id="A0A494X8S5"/>
<dbReference type="InterPro" id="IPR013783">
    <property type="entry name" value="Ig-like_fold"/>
</dbReference>
<dbReference type="Gene3D" id="3.10.350.10">
    <property type="entry name" value="LysM domain"/>
    <property type="match status" value="1"/>
</dbReference>
<dbReference type="EMBL" id="RBZV01000006">
    <property type="protein sequence ID" value="RKP46870.1"/>
    <property type="molecule type" value="Genomic_DNA"/>
</dbReference>
<keyword evidence="1" id="KW-0732">Signal</keyword>
<dbReference type="RefSeq" id="WP_121278707.1">
    <property type="nucleotide sequence ID" value="NZ_RBZV01000006.1"/>
</dbReference>
<dbReference type="Pfam" id="PF01476">
    <property type="entry name" value="LysM"/>
    <property type="match status" value="1"/>
</dbReference>
<evidence type="ECO:0000313" key="4">
    <source>
        <dbReference type="Proteomes" id="UP000280434"/>
    </source>
</evidence>
<dbReference type="OrthoDB" id="9813091at2"/>
<gene>
    <name evidence="3" type="ORF">D7S89_16060</name>
</gene>
<reference evidence="3 4" key="1">
    <citation type="submission" date="2018-10" db="EMBL/GenBank/DDBJ databases">
        <title>Paraburkholderia sp. 7MK8-2, isolated from soil.</title>
        <authorList>
            <person name="Gao Z.-H."/>
            <person name="Qiu L.-H."/>
        </authorList>
    </citation>
    <scope>NUCLEOTIDE SEQUENCE [LARGE SCALE GENOMIC DNA]</scope>
    <source>
        <strain evidence="3 4">7MK8-2</strain>
    </source>
</reference>
<feature type="signal peptide" evidence="1">
    <location>
        <begin position="1"/>
        <end position="26"/>
    </location>
</feature>